<dbReference type="InterPro" id="IPR006311">
    <property type="entry name" value="TAT_signal"/>
</dbReference>
<evidence type="ECO:0000313" key="2">
    <source>
        <dbReference type="Proteomes" id="UP001595699"/>
    </source>
</evidence>
<keyword evidence="2" id="KW-1185">Reference proteome</keyword>
<accession>A0ABV7Y3E5</accession>
<sequence length="203" mass="21139">MTTANIDRRKFLTSAAVGGATIVGASALGGLDADAAFADPTPSLDPAISKSSFAEGVVRQVKGSQVHVKGSYDKDYVLQLTNATSIWKSRPTTAAAILDGDGLYARGIPMPDGTIAVDAVWVNIVNLYCTIKGIGTDKIDLAHGHHALVGRVTKGITTASYLHGGAITANLSGLKIDQPVQVLGTWRPADNSVEIVRISVGHH</sequence>
<protein>
    <submittedName>
        <fullName evidence="1">Cell wall protein</fullName>
    </submittedName>
</protein>
<organism evidence="1 2">
    <name type="scientific">Tenggerimyces flavus</name>
    <dbReference type="NCBI Taxonomy" id="1708749"/>
    <lineage>
        <taxon>Bacteria</taxon>
        <taxon>Bacillati</taxon>
        <taxon>Actinomycetota</taxon>
        <taxon>Actinomycetes</taxon>
        <taxon>Propionibacteriales</taxon>
        <taxon>Nocardioidaceae</taxon>
        <taxon>Tenggerimyces</taxon>
    </lineage>
</organism>
<gene>
    <name evidence="1" type="ORF">ACFOUW_00500</name>
</gene>
<dbReference type="EMBL" id="JBHRZH010000001">
    <property type="protein sequence ID" value="MFC3759304.1"/>
    <property type="molecule type" value="Genomic_DNA"/>
</dbReference>
<comment type="caution">
    <text evidence="1">The sequence shown here is derived from an EMBL/GenBank/DDBJ whole genome shotgun (WGS) entry which is preliminary data.</text>
</comment>
<evidence type="ECO:0000313" key="1">
    <source>
        <dbReference type="EMBL" id="MFC3759304.1"/>
    </source>
</evidence>
<dbReference type="PROSITE" id="PS51318">
    <property type="entry name" value="TAT"/>
    <property type="match status" value="1"/>
</dbReference>
<name>A0ABV7Y3E5_9ACTN</name>
<reference evidence="2" key="1">
    <citation type="journal article" date="2019" name="Int. J. Syst. Evol. Microbiol.">
        <title>The Global Catalogue of Microorganisms (GCM) 10K type strain sequencing project: providing services to taxonomists for standard genome sequencing and annotation.</title>
        <authorList>
            <consortium name="The Broad Institute Genomics Platform"/>
            <consortium name="The Broad Institute Genome Sequencing Center for Infectious Disease"/>
            <person name="Wu L."/>
            <person name="Ma J."/>
        </authorList>
    </citation>
    <scope>NUCLEOTIDE SEQUENCE [LARGE SCALE GENOMIC DNA]</scope>
    <source>
        <strain evidence="2">CGMCC 4.7241</strain>
    </source>
</reference>
<dbReference type="RefSeq" id="WP_205122293.1">
    <property type="nucleotide sequence ID" value="NZ_JAFBCM010000001.1"/>
</dbReference>
<dbReference type="Proteomes" id="UP001595699">
    <property type="component" value="Unassembled WGS sequence"/>
</dbReference>
<proteinExistence type="predicted"/>